<organism evidence="3 4">
    <name type="scientific">Bailinhaonella thermotolerans</name>
    <dbReference type="NCBI Taxonomy" id="1070861"/>
    <lineage>
        <taxon>Bacteria</taxon>
        <taxon>Bacillati</taxon>
        <taxon>Actinomycetota</taxon>
        <taxon>Actinomycetes</taxon>
        <taxon>Streptosporangiales</taxon>
        <taxon>Streptosporangiaceae</taxon>
        <taxon>Bailinhaonella</taxon>
    </lineage>
</organism>
<evidence type="ECO:0000256" key="1">
    <source>
        <dbReference type="SAM" id="MobiDB-lite"/>
    </source>
</evidence>
<dbReference type="InterPro" id="IPR001387">
    <property type="entry name" value="Cro/C1-type_HTH"/>
</dbReference>
<dbReference type="SUPFAM" id="SSF47413">
    <property type="entry name" value="lambda repressor-like DNA-binding domains"/>
    <property type="match status" value="1"/>
</dbReference>
<dbReference type="Gene3D" id="1.10.260.40">
    <property type="entry name" value="lambda repressor-like DNA-binding domains"/>
    <property type="match status" value="1"/>
</dbReference>
<dbReference type="Proteomes" id="UP000265768">
    <property type="component" value="Unassembled WGS sequence"/>
</dbReference>
<keyword evidence="4" id="KW-1185">Reference proteome</keyword>
<dbReference type="InterPro" id="IPR043917">
    <property type="entry name" value="DUF5753"/>
</dbReference>
<sequence>MHRFHRITSSWPSSLVPPPTIQEGDYDSWRLAHEVQCGDVCVTASEAAGLSEFSEALRTYRQAAGLSQERLAERTSFSRSLIAMVERGDRRPTPEFAVACDEILKTRGALAAMLRLERLPPWFAEWTDVEREATSFKIFTMGLVPGLLQIPAYARTALSGGRAVDVEEAVAMRMDRQKIFERGVRCWVVVEESVLLRPSGSARVMQEQLAHLIDMAGRLDGFQVLPLAHSVLTGTLGSFTIASLPGAEEGCAYVEGAPRGQVTSDSSKISALSHKFEAVRTHALSHRESLDLIKTVEERWARSCGASPVTADRRATASRSRRRAGMCSSGTARPRTAE</sequence>
<dbReference type="InterPro" id="IPR010982">
    <property type="entry name" value="Lambda_DNA-bd_dom_sf"/>
</dbReference>
<dbReference type="Pfam" id="PF19054">
    <property type="entry name" value="DUF5753"/>
    <property type="match status" value="1"/>
</dbReference>
<dbReference type="Pfam" id="PF13560">
    <property type="entry name" value="HTH_31"/>
    <property type="match status" value="1"/>
</dbReference>
<dbReference type="GO" id="GO:0003677">
    <property type="term" value="F:DNA binding"/>
    <property type="evidence" value="ECO:0007669"/>
    <property type="project" value="InterPro"/>
</dbReference>
<dbReference type="AlphaFoldDB" id="A0A3A4A951"/>
<gene>
    <name evidence="3" type="ORF">D5H75_35070</name>
</gene>
<feature type="region of interest" description="Disordered" evidence="1">
    <location>
        <begin position="304"/>
        <end position="338"/>
    </location>
</feature>
<accession>A0A3A4A951</accession>
<evidence type="ECO:0000259" key="2">
    <source>
        <dbReference type="PROSITE" id="PS50943"/>
    </source>
</evidence>
<dbReference type="EMBL" id="QZEY01000021">
    <property type="protein sequence ID" value="RJL22804.1"/>
    <property type="molecule type" value="Genomic_DNA"/>
</dbReference>
<evidence type="ECO:0000313" key="3">
    <source>
        <dbReference type="EMBL" id="RJL22804.1"/>
    </source>
</evidence>
<dbReference type="CDD" id="cd00093">
    <property type="entry name" value="HTH_XRE"/>
    <property type="match status" value="1"/>
</dbReference>
<dbReference type="OrthoDB" id="3469353at2"/>
<name>A0A3A4A951_9ACTN</name>
<dbReference type="PROSITE" id="PS50943">
    <property type="entry name" value="HTH_CROC1"/>
    <property type="match status" value="1"/>
</dbReference>
<reference evidence="3 4" key="1">
    <citation type="submission" date="2018-09" db="EMBL/GenBank/DDBJ databases">
        <title>YIM 75507 draft genome.</title>
        <authorList>
            <person name="Tang S."/>
            <person name="Feng Y."/>
        </authorList>
    </citation>
    <scope>NUCLEOTIDE SEQUENCE [LARGE SCALE GENOMIC DNA]</scope>
    <source>
        <strain evidence="3 4">YIM 75507</strain>
    </source>
</reference>
<feature type="domain" description="HTH cro/C1-type" evidence="2">
    <location>
        <begin position="57"/>
        <end position="110"/>
    </location>
</feature>
<proteinExistence type="predicted"/>
<dbReference type="SMART" id="SM00530">
    <property type="entry name" value="HTH_XRE"/>
    <property type="match status" value="1"/>
</dbReference>
<evidence type="ECO:0000313" key="4">
    <source>
        <dbReference type="Proteomes" id="UP000265768"/>
    </source>
</evidence>
<comment type="caution">
    <text evidence="3">The sequence shown here is derived from an EMBL/GenBank/DDBJ whole genome shotgun (WGS) entry which is preliminary data.</text>
</comment>
<protein>
    <submittedName>
        <fullName evidence="3">XRE family transcriptional regulator</fullName>
    </submittedName>
</protein>